<evidence type="ECO:0000313" key="9">
    <source>
        <dbReference type="EMBL" id="UWP60116.1"/>
    </source>
</evidence>
<dbReference type="PROSITE" id="PS50928">
    <property type="entry name" value="ABC_TM1"/>
    <property type="match status" value="1"/>
</dbReference>
<dbReference type="PANTHER" id="PTHR43005:SF1">
    <property type="entry name" value="SPERMIDINE_PUTRESCINE TRANSPORT SYSTEM PERMEASE PROTEIN"/>
    <property type="match status" value="1"/>
</dbReference>
<accession>A0ABY5VIR2</accession>
<dbReference type="Pfam" id="PF00528">
    <property type="entry name" value="BPD_transp_1"/>
    <property type="match status" value="1"/>
</dbReference>
<protein>
    <submittedName>
        <fullName evidence="9">Sugar ABC transporter permease</fullName>
    </submittedName>
</protein>
<dbReference type="Proteomes" id="UP001060164">
    <property type="component" value="Chromosome"/>
</dbReference>
<feature type="transmembrane region" description="Helical" evidence="7">
    <location>
        <begin position="170"/>
        <end position="195"/>
    </location>
</feature>
<dbReference type="PANTHER" id="PTHR43005">
    <property type="entry name" value="BLR7065 PROTEIN"/>
    <property type="match status" value="1"/>
</dbReference>
<keyword evidence="2 7" id="KW-0813">Transport</keyword>
<gene>
    <name evidence="9" type="ORF">NQ502_03390</name>
</gene>
<proteinExistence type="inferred from homology"/>
<organism evidence="9 10">
    <name type="scientific">Ruminococcus gauvreauii</name>
    <dbReference type="NCBI Taxonomy" id="438033"/>
    <lineage>
        <taxon>Bacteria</taxon>
        <taxon>Bacillati</taxon>
        <taxon>Bacillota</taxon>
        <taxon>Clostridia</taxon>
        <taxon>Eubacteriales</taxon>
        <taxon>Oscillospiraceae</taxon>
        <taxon>Ruminococcus</taxon>
    </lineage>
</organism>
<evidence type="ECO:0000256" key="4">
    <source>
        <dbReference type="ARBA" id="ARBA00022692"/>
    </source>
</evidence>
<dbReference type="InterPro" id="IPR000515">
    <property type="entry name" value="MetI-like"/>
</dbReference>
<reference evidence="9" key="1">
    <citation type="journal article" date="2022" name="Cell">
        <title>Design, construction, and in vivo augmentation of a complex gut microbiome.</title>
        <authorList>
            <person name="Cheng A.G."/>
            <person name="Ho P.Y."/>
            <person name="Aranda-Diaz A."/>
            <person name="Jain S."/>
            <person name="Yu F.B."/>
            <person name="Meng X."/>
            <person name="Wang M."/>
            <person name="Iakiviak M."/>
            <person name="Nagashima K."/>
            <person name="Zhao A."/>
            <person name="Murugkar P."/>
            <person name="Patil A."/>
            <person name="Atabakhsh K."/>
            <person name="Weakley A."/>
            <person name="Yan J."/>
            <person name="Brumbaugh A.R."/>
            <person name="Higginbottom S."/>
            <person name="Dimas A."/>
            <person name="Shiver A.L."/>
            <person name="Deutschbauer A."/>
            <person name="Neff N."/>
            <person name="Sonnenburg J.L."/>
            <person name="Huang K.C."/>
            <person name="Fischbach M.A."/>
        </authorList>
    </citation>
    <scope>NUCLEOTIDE SEQUENCE</scope>
    <source>
        <strain evidence="9">DSM 19829</strain>
    </source>
</reference>
<keyword evidence="4 7" id="KW-0812">Transmembrane</keyword>
<feature type="transmembrane region" description="Helical" evidence="7">
    <location>
        <begin position="233"/>
        <end position="256"/>
    </location>
</feature>
<feature type="transmembrane region" description="Helical" evidence="7">
    <location>
        <begin position="121"/>
        <end position="141"/>
    </location>
</feature>
<evidence type="ECO:0000256" key="7">
    <source>
        <dbReference type="RuleBase" id="RU363032"/>
    </source>
</evidence>
<dbReference type="RefSeq" id="WP_049898316.1">
    <property type="nucleotide sequence ID" value="NZ_CABLBR010000026.1"/>
</dbReference>
<dbReference type="Gene3D" id="1.10.3720.10">
    <property type="entry name" value="MetI-like"/>
    <property type="match status" value="1"/>
</dbReference>
<dbReference type="CDD" id="cd06261">
    <property type="entry name" value="TM_PBP2"/>
    <property type="match status" value="1"/>
</dbReference>
<dbReference type="EMBL" id="CP102290">
    <property type="protein sequence ID" value="UWP60116.1"/>
    <property type="molecule type" value="Genomic_DNA"/>
</dbReference>
<dbReference type="SUPFAM" id="SSF161098">
    <property type="entry name" value="MetI-like"/>
    <property type="match status" value="1"/>
</dbReference>
<evidence type="ECO:0000256" key="2">
    <source>
        <dbReference type="ARBA" id="ARBA00022448"/>
    </source>
</evidence>
<evidence type="ECO:0000256" key="3">
    <source>
        <dbReference type="ARBA" id="ARBA00022475"/>
    </source>
</evidence>
<comment type="similarity">
    <text evidence="7">Belongs to the binding-protein-dependent transport system permease family.</text>
</comment>
<keyword evidence="10" id="KW-1185">Reference proteome</keyword>
<dbReference type="InterPro" id="IPR035906">
    <property type="entry name" value="MetI-like_sf"/>
</dbReference>
<evidence type="ECO:0000256" key="1">
    <source>
        <dbReference type="ARBA" id="ARBA00004651"/>
    </source>
</evidence>
<comment type="subcellular location">
    <subcellularLocation>
        <location evidence="1 7">Cell membrane</location>
        <topology evidence="1 7">Multi-pass membrane protein</topology>
    </subcellularLocation>
</comment>
<keyword evidence="3" id="KW-1003">Cell membrane</keyword>
<evidence type="ECO:0000256" key="6">
    <source>
        <dbReference type="ARBA" id="ARBA00023136"/>
    </source>
</evidence>
<evidence type="ECO:0000313" key="10">
    <source>
        <dbReference type="Proteomes" id="UP001060164"/>
    </source>
</evidence>
<name>A0ABY5VIR2_9FIRM</name>
<evidence type="ECO:0000259" key="8">
    <source>
        <dbReference type="PROSITE" id="PS50928"/>
    </source>
</evidence>
<sequence>MAQKSTRKIPAHKRGWNHTKRMMEPYTLLMPVLVLLLIVFAVPLVNSFIMAFQQYKLGSADIHFNGLDNFRKLFSDENLGLILKNTVIYVFCSVAGQFLLGMALALALWKKFRGRGIYQSIVFLPWAFSAFVVGLMFRWSFNGEYGVVNDLLMKLGMIDKNIAWLGTPGYSLFVVILAMIWIGVPFFAIMILAALQSIPSDIFEAASIDGAGAVKKFFRITVPYIKPTIIMTLLLRTIWILNSFDLIVVITNGGPANYSMTLPTYMYTRAFSGYDFGFASAIGVLLMTALMLYTLVFLKVTNYEEGM</sequence>
<evidence type="ECO:0000256" key="5">
    <source>
        <dbReference type="ARBA" id="ARBA00022989"/>
    </source>
</evidence>
<feature type="transmembrane region" description="Helical" evidence="7">
    <location>
        <begin position="276"/>
        <end position="298"/>
    </location>
</feature>
<feature type="domain" description="ABC transmembrane type-1" evidence="8">
    <location>
        <begin position="83"/>
        <end position="297"/>
    </location>
</feature>
<keyword evidence="5 7" id="KW-1133">Transmembrane helix</keyword>
<keyword evidence="6 7" id="KW-0472">Membrane</keyword>
<feature type="transmembrane region" description="Helical" evidence="7">
    <location>
        <begin position="87"/>
        <end position="109"/>
    </location>
</feature>